<name>A0A1B9GCM5_9TREE</name>
<dbReference type="SMART" id="SM00744">
    <property type="entry name" value="RINGv"/>
    <property type="match status" value="1"/>
</dbReference>
<keyword evidence="3" id="KW-0862">Zinc</keyword>
<dbReference type="InterPro" id="IPR011016">
    <property type="entry name" value="Znf_RING-CH"/>
</dbReference>
<evidence type="ECO:0000256" key="6">
    <source>
        <dbReference type="SAM" id="Phobius"/>
    </source>
</evidence>
<dbReference type="InterPro" id="IPR013083">
    <property type="entry name" value="Znf_RING/FYVE/PHD"/>
</dbReference>
<evidence type="ECO:0000256" key="2">
    <source>
        <dbReference type="ARBA" id="ARBA00022771"/>
    </source>
</evidence>
<keyword evidence="4" id="KW-0175">Coiled coil</keyword>
<dbReference type="Gene3D" id="3.30.40.10">
    <property type="entry name" value="Zinc/RING finger domain, C3HC4 (zinc finger)"/>
    <property type="match status" value="1"/>
</dbReference>
<dbReference type="PROSITE" id="PS51292">
    <property type="entry name" value="ZF_RING_CH"/>
    <property type="match status" value="1"/>
</dbReference>
<keyword evidence="6" id="KW-0472">Membrane</keyword>
<dbReference type="PANTHER" id="PTHR46347:SF1">
    <property type="entry name" value="RING_FYVE_PHD ZINC FINGER SUPERFAMILY PROTEIN"/>
    <property type="match status" value="1"/>
</dbReference>
<dbReference type="PANTHER" id="PTHR46347">
    <property type="entry name" value="RING/FYVE/PHD ZINC FINGER SUPERFAMILY PROTEIN"/>
    <property type="match status" value="1"/>
</dbReference>
<keyword evidence="1" id="KW-0479">Metal-binding</keyword>
<dbReference type="EMBL" id="KI894018">
    <property type="protein sequence ID" value="OCF28775.1"/>
    <property type="molecule type" value="Genomic_DNA"/>
</dbReference>
<protein>
    <recommendedName>
        <fullName evidence="7">RING-CH-type domain-containing protein</fullName>
    </recommendedName>
</protein>
<feature type="region of interest" description="Disordered" evidence="5">
    <location>
        <begin position="1"/>
        <end position="114"/>
    </location>
</feature>
<evidence type="ECO:0000256" key="3">
    <source>
        <dbReference type="ARBA" id="ARBA00022833"/>
    </source>
</evidence>
<dbReference type="Pfam" id="PF12906">
    <property type="entry name" value="RINGv"/>
    <property type="match status" value="1"/>
</dbReference>
<dbReference type="VEuPathDB" id="FungiDB:I302_00264"/>
<evidence type="ECO:0000313" key="8">
    <source>
        <dbReference type="EMBL" id="OCF28775.1"/>
    </source>
</evidence>
<evidence type="ECO:0000256" key="4">
    <source>
        <dbReference type="SAM" id="Coils"/>
    </source>
</evidence>
<keyword evidence="6" id="KW-0812">Transmembrane</keyword>
<dbReference type="CDD" id="cd16495">
    <property type="entry name" value="RING_CH-C4HC3_MARCH"/>
    <property type="match status" value="1"/>
</dbReference>
<proteinExistence type="predicted"/>
<feature type="compositionally biased region" description="Acidic residues" evidence="5">
    <location>
        <begin position="28"/>
        <end position="38"/>
    </location>
</feature>
<evidence type="ECO:0000256" key="5">
    <source>
        <dbReference type="SAM" id="MobiDB-lite"/>
    </source>
</evidence>
<keyword evidence="2" id="KW-0863">Zinc-finger</keyword>
<reference evidence="8" key="2">
    <citation type="submission" date="2014-01" db="EMBL/GenBank/DDBJ databases">
        <title>Evolution of pathogenesis and genome organization in the Tremellales.</title>
        <authorList>
            <person name="Cuomo C."/>
            <person name="Litvintseva A."/>
            <person name="Heitman J."/>
            <person name="Chen Y."/>
            <person name="Sun S."/>
            <person name="Springer D."/>
            <person name="Dromer F."/>
            <person name="Young S."/>
            <person name="Zeng Q."/>
            <person name="Chapman S."/>
            <person name="Gujja S."/>
            <person name="Saif S."/>
            <person name="Birren B."/>
        </authorList>
    </citation>
    <scope>NUCLEOTIDE SEQUENCE</scope>
    <source>
        <strain evidence="8">CBS 10118</strain>
    </source>
</reference>
<sequence>MSDILDDPSYRSHRPHNLDLDISSGWDLDMDMEDEQNVEESLPSTPLDESSGPAHSRAWKYATSNDRDLPHHGPSSSAGEEGETPQTRSDEEEAKPLPRNQEQERKREEDTASDKTCRICFSGPEEEAILGRMISPCLCTGSMRYVHVKCLNAWRGTGTNANALNAIIATNCAQIGSSHMRKRPVLMSFAPTTPTGTLISGLATSRPILLLSTLMTFTFLTLLLGETLHLLLHHSPTISRTLLSRSNRPTVKSMFDLMDDPYTAMDGGPVIVVGGGGALIWDIFIGSIQTFVDLSNSFLVYKDRVSTNLHLPSPLANLGFELVVRFLLGLATIGSMSFLSLLLSLSLFGPLQLMNGLRGFGFLGNFARRRGGGGGNTDNAGRISIGTIMMVILVLVGAVNTLIQFYNGLTSVTHKLLVYVETQILEVNSDEIRQARKDAREKERKKREAEKWWIRWIKDGQYKRVEGYKELAVRFSLGLDRRVERVKGWFRQDGHEQVHEE</sequence>
<gene>
    <name evidence="8" type="ORF">I302_00264</name>
</gene>
<dbReference type="OrthoDB" id="264354at2759"/>
<feature type="domain" description="RING-CH-type" evidence="7">
    <location>
        <begin position="109"/>
        <end position="182"/>
    </location>
</feature>
<organism evidence="8">
    <name type="scientific">Kwoniella bestiolae CBS 10118</name>
    <dbReference type="NCBI Taxonomy" id="1296100"/>
    <lineage>
        <taxon>Eukaryota</taxon>
        <taxon>Fungi</taxon>
        <taxon>Dikarya</taxon>
        <taxon>Basidiomycota</taxon>
        <taxon>Agaricomycotina</taxon>
        <taxon>Tremellomycetes</taxon>
        <taxon>Tremellales</taxon>
        <taxon>Cryptococcaceae</taxon>
        <taxon>Kwoniella</taxon>
    </lineage>
</organism>
<evidence type="ECO:0000256" key="1">
    <source>
        <dbReference type="ARBA" id="ARBA00022723"/>
    </source>
</evidence>
<feature type="coiled-coil region" evidence="4">
    <location>
        <begin position="425"/>
        <end position="452"/>
    </location>
</feature>
<dbReference type="STRING" id="1296100.A0A1B9GCM5"/>
<feature type="transmembrane region" description="Helical" evidence="6">
    <location>
        <begin position="383"/>
        <end position="406"/>
    </location>
</feature>
<feature type="transmembrane region" description="Helical" evidence="6">
    <location>
        <begin position="209"/>
        <end position="232"/>
    </location>
</feature>
<reference evidence="8" key="1">
    <citation type="submission" date="2013-07" db="EMBL/GenBank/DDBJ databases">
        <title>The Genome Sequence of Cryptococcus bestiolae CBS10118.</title>
        <authorList>
            <consortium name="The Broad Institute Genome Sequencing Platform"/>
            <person name="Cuomo C."/>
            <person name="Litvintseva A."/>
            <person name="Chen Y."/>
            <person name="Heitman J."/>
            <person name="Sun S."/>
            <person name="Springer D."/>
            <person name="Dromer F."/>
            <person name="Young S.K."/>
            <person name="Zeng Q."/>
            <person name="Gargeya S."/>
            <person name="Fitzgerald M."/>
            <person name="Abouelleil A."/>
            <person name="Alvarado L."/>
            <person name="Berlin A.M."/>
            <person name="Chapman S.B."/>
            <person name="Dewar J."/>
            <person name="Goldberg J."/>
            <person name="Griggs A."/>
            <person name="Gujja S."/>
            <person name="Hansen M."/>
            <person name="Howarth C."/>
            <person name="Imamovic A."/>
            <person name="Larimer J."/>
            <person name="McCowan C."/>
            <person name="Murphy C."/>
            <person name="Pearson M."/>
            <person name="Priest M."/>
            <person name="Roberts A."/>
            <person name="Saif S."/>
            <person name="Shea T."/>
            <person name="Sykes S."/>
            <person name="Wortman J."/>
            <person name="Nusbaum C."/>
            <person name="Birren B."/>
        </authorList>
    </citation>
    <scope>NUCLEOTIDE SEQUENCE [LARGE SCALE GENOMIC DNA]</scope>
    <source>
        <strain evidence="8">CBS 10118</strain>
    </source>
</reference>
<dbReference type="AlphaFoldDB" id="A0A1B9GCM5"/>
<dbReference type="SUPFAM" id="SSF57850">
    <property type="entry name" value="RING/U-box"/>
    <property type="match status" value="1"/>
</dbReference>
<accession>A0A1B9GCM5</accession>
<dbReference type="GO" id="GO:0008270">
    <property type="term" value="F:zinc ion binding"/>
    <property type="evidence" value="ECO:0007669"/>
    <property type="project" value="UniProtKB-KW"/>
</dbReference>
<feature type="compositionally biased region" description="Basic and acidic residues" evidence="5">
    <location>
        <begin position="101"/>
        <end position="114"/>
    </location>
</feature>
<keyword evidence="6" id="KW-1133">Transmembrane helix</keyword>
<feature type="transmembrane region" description="Helical" evidence="6">
    <location>
        <begin position="326"/>
        <end position="348"/>
    </location>
</feature>
<evidence type="ECO:0000259" key="7">
    <source>
        <dbReference type="PROSITE" id="PS51292"/>
    </source>
</evidence>